<keyword evidence="5" id="KW-0677">Repeat</keyword>
<evidence type="ECO:0000256" key="2">
    <source>
        <dbReference type="ARBA" id="ARBA00006375"/>
    </source>
</evidence>
<dbReference type="InterPro" id="IPR044712">
    <property type="entry name" value="SLC25A32-like"/>
</dbReference>
<evidence type="ECO:0000256" key="6">
    <source>
        <dbReference type="ARBA" id="ARBA00022989"/>
    </source>
</evidence>
<dbReference type="OrthoDB" id="428293at2759"/>
<evidence type="ECO:0000256" key="4">
    <source>
        <dbReference type="ARBA" id="ARBA00022692"/>
    </source>
</evidence>
<gene>
    <name evidence="11" type="ORF">AMORRO_LOCUS719</name>
    <name evidence="12" type="ORF">AMORRO_LOCUS724</name>
</gene>
<keyword evidence="3 9" id="KW-0813">Transport</keyword>
<feature type="repeat" description="Solcar" evidence="8">
    <location>
        <begin position="17"/>
        <end position="104"/>
    </location>
</feature>
<proteinExistence type="inferred from homology"/>
<dbReference type="Pfam" id="PF00153">
    <property type="entry name" value="Mito_carr"/>
    <property type="match status" value="2"/>
</dbReference>
<sequence>YDRIKRRMSKEGGTVKLTAVQHLTASAQAGIITAFVTNPLWVVKTRMCATSQNDLGAYKGLLDGLYRIARYEGIRGLYRGMIPAMFGVSHGAIQFMVYEEMKKWGYKRTPGENRDRLDNFEYLLMAASSKIVATVATYPYQLVRARLQNQKLEQEYLGVIGTIKKTYRFEGVLGFYKGLAPNVIRVLPGTCITFLVYENMCAFFRDHARYND</sequence>
<evidence type="ECO:0000256" key="1">
    <source>
        <dbReference type="ARBA" id="ARBA00004141"/>
    </source>
</evidence>
<evidence type="ECO:0000256" key="7">
    <source>
        <dbReference type="ARBA" id="ARBA00023136"/>
    </source>
</evidence>
<dbReference type="GO" id="GO:0016020">
    <property type="term" value="C:membrane"/>
    <property type="evidence" value="ECO:0007669"/>
    <property type="project" value="UniProtKB-SubCell"/>
</dbReference>
<dbReference type="InterPro" id="IPR023395">
    <property type="entry name" value="MCP_dom_sf"/>
</dbReference>
<name>A0A9N8V9E0_9GLOM</name>
<evidence type="ECO:0000313" key="12">
    <source>
        <dbReference type="EMBL" id="CAG8447740.1"/>
    </source>
</evidence>
<evidence type="ECO:0000256" key="3">
    <source>
        <dbReference type="ARBA" id="ARBA00022448"/>
    </source>
</evidence>
<dbReference type="PANTHER" id="PTHR45683">
    <property type="entry name" value="MITOCHONDRIAL NICOTINAMIDE ADENINE DINUCLEOTIDE TRANSPORTER 1-RELATED-RELATED"/>
    <property type="match status" value="1"/>
</dbReference>
<comment type="similarity">
    <text evidence="2 9">Belongs to the mitochondrial carrier (TC 2.A.29) family.</text>
</comment>
<dbReference type="InterPro" id="IPR018108">
    <property type="entry name" value="MCP_transmembrane"/>
</dbReference>
<evidence type="ECO:0000256" key="8">
    <source>
        <dbReference type="PROSITE-ProRule" id="PRU00282"/>
    </source>
</evidence>
<evidence type="ECO:0000256" key="5">
    <source>
        <dbReference type="ARBA" id="ARBA00022737"/>
    </source>
</evidence>
<comment type="subcellular location">
    <subcellularLocation>
        <location evidence="1">Membrane</location>
        <topology evidence="1">Multi-pass membrane protein</topology>
    </subcellularLocation>
</comment>
<dbReference type="SUPFAM" id="SSF103506">
    <property type="entry name" value="Mitochondrial carrier"/>
    <property type="match status" value="1"/>
</dbReference>
<dbReference type="PROSITE" id="PS50920">
    <property type="entry name" value="SOLCAR"/>
    <property type="match status" value="2"/>
</dbReference>
<dbReference type="EMBL" id="CAJVPV010000232">
    <property type="protein sequence ID" value="CAG8447740.1"/>
    <property type="molecule type" value="Genomic_DNA"/>
</dbReference>
<feature type="transmembrane region" description="Helical" evidence="10">
    <location>
        <begin position="77"/>
        <end position="98"/>
    </location>
</feature>
<evidence type="ECO:0000256" key="10">
    <source>
        <dbReference type="SAM" id="Phobius"/>
    </source>
</evidence>
<dbReference type="GO" id="GO:0006862">
    <property type="term" value="P:nucleotide transport"/>
    <property type="evidence" value="ECO:0007669"/>
    <property type="project" value="InterPro"/>
</dbReference>
<keyword evidence="4 8" id="KW-0812">Transmembrane</keyword>
<feature type="non-terminal residue" evidence="11">
    <location>
        <position position="1"/>
    </location>
</feature>
<evidence type="ECO:0000256" key="9">
    <source>
        <dbReference type="RuleBase" id="RU000488"/>
    </source>
</evidence>
<comment type="caution">
    <text evidence="11">The sequence shown here is derived from an EMBL/GenBank/DDBJ whole genome shotgun (WGS) entry which is preliminary data.</text>
</comment>
<dbReference type="AlphaFoldDB" id="A0A9N8V9E0"/>
<accession>A0A9N8V9E0</accession>
<evidence type="ECO:0000313" key="11">
    <source>
        <dbReference type="EMBL" id="CAG8447673.1"/>
    </source>
</evidence>
<keyword evidence="13" id="KW-1185">Reference proteome</keyword>
<evidence type="ECO:0000313" key="13">
    <source>
        <dbReference type="Proteomes" id="UP000789342"/>
    </source>
</evidence>
<protein>
    <submittedName>
        <fullName evidence="11">6985_t:CDS:1</fullName>
    </submittedName>
    <submittedName>
        <fullName evidence="12">6990_t:CDS:1</fullName>
    </submittedName>
</protein>
<dbReference type="Proteomes" id="UP000789342">
    <property type="component" value="Unassembled WGS sequence"/>
</dbReference>
<keyword evidence="7 8" id="KW-0472">Membrane</keyword>
<reference evidence="11" key="1">
    <citation type="submission" date="2021-06" db="EMBL/GenBank/DDBJ databases">
        <authorList>
            <person name="Kallberg Y."/>
            <person name="Tangrot J."/>
            <person name="Rosling A."/>
        </authorList>
    </citation>
    <scope>NUCLEOTIDE SEQUENCE</scope>
    <source>
        <strain evidence="11">CL551</strain>
    </source>
</reference>
<dbReference type="EMBL" id="CAJVPV010000232">
    <property type="protein sequence ID" value="CAG8447673.1"/>
    <property type="molecule type" value="Genomic_DNA"/>
</dbReference>
<feature type="repeat" description="Solcar" evidence="8">
    <location>
        <begin position="117"/>
        <end position="203"/>
    </location>
</feature>
<dbReference type="Gene3D" id="1.50.40.10">
    <property type="entry name" value="Mitochondrial carrier domain"/>
    <property type="match status" value="1"/>
</dbReference>
<keyword evidence="6 10" id="KW-1133">Transmembrane helix</keyword>
<dbReference type="GO" id="GO:0055085">
    <property type="term" value="P:transmembrane transport"/>
    <property type="evidence" value="ECO:0007669"/>
    <property type="project" value="InterPro"/>
</dbReference>
<organism evidence="11 13">
    <name type="scientific">Acaulospora morrowiae</name>
    <dbReference type="NCBI Taxonomy" id="94023"/>
    <lineage>
        <taxon>Eukaryota</taxon>
        <taxon>Fungi</taxon>
        <taxon>Fungi incertae sedis</taxon>
        <taxon>Mucoromycota</taxon>
        <taxon>Glomeromycotina</taxon>
        <taxon>Glomeromycetes</taxon>
        <taxon>Diversisporales</taxon>
        <taxon>Acaulosporaceae</taxon>
        <taxon>Acaulospora</taxon>
    </lineage>
</organism>
<dbReference type="FunFam" id="1.50.40.10:FF:000090">
    <property type="entry name" value="Folate transporter 1, chloroplastic"/>
    <property type="match status" value="1"/>
</dbReference>